<dbReference type="InterPro" id="IPR023346">
    <property type="entry name" value="Lysozyme-like_dom_sf"/>
</dbReference>
<dbReference type="KEGG" id="saf:SULAZ_1438"/>
<accession>C1DWB8</accession>
<evidence type="ECO:0000313" key="4">
    <source>
        <dbReference type="Proteomes" id="UP000001369"/>
    </source>
</evidence>
<dbReference type="Pfam" id="PF01464">
    <property type="entry name" value="SLT"/>
    <property type="match status" value="1"/>
</dbReference>
<dbReference type="Gene3D" id="1.10.530.10">
    <property type="match status" value="1"/>
</dbReference>
<name>C1DWB8_SULAA</name>
<dbReference type="eggNOG" id="COG0741">
    <property type="taxonomic scope" value="Bacteria"/>
</dbReference>
<sequence>MVKKLILSILFTVVFAFADYNQLLDLYKSDFDKIDLNNAYSVITENKNYALSSYVAVKIASFLYYSGDLEKAEKFIDQVNKRAFLKEDYPFYLYIYSKLKNDKQTLKELATGLTHTYYGYKAYLELYPYLSEEDKEKAVETCIKNKHYEKAKYLVYTLEDQNAVNYFLLRLTRDISYFLNISQDSPYFEKALKVAANLSKEYENTYINYLLEKKQLDKLREFLTQRASKEFYRQNYNLFLFYVETLKTYFQTLPEDLIWLMFLYHYTQGDYTQATYYLNQYKNYSKDPYQILYWESLLQGTQLTPPKEKLKVEEITPYLALIYYKSKIKPNILKNRRCSLEPDSTALIIKQLKDKDYKLAYIEGNYYIKTNPCEKLYNVMPEIAVKCFGQNSLCSYVKPFSRIEDKNMENIVYAVIKQESFFDPYAISWSNAVGLTQFIPKTAKWTAENLKIENFDITDLFNPDLGVKFSMWYLNRLISMFDGELVYVFASYNSGEGAVKRFIENRRPKDLAEFIELYPYDETRDYVKKVLRNYVIYDALEE</sequence>
<dbReference type="AlphaFoldDB" id="C1DWB8"/>
<feature type="domain" description="Transglycosylase SLT" evidence="2">
    <location>
        <begin position="406"/>
        <end position="510"/>
    </location>
</feature>
<proteinExistence type="inferred from homology"/>
<dbReference type="EMBL" id="CP001229">
    <property type="protein sequence ID" value="ACN99675.1"/>
    <property type="molecule type" value="Genomic_DNA"/>
</dbReference>
<evidence type="ECO:0000313" key="3">
    <source>
        <dbReference type="EMBL" id="ACN99675.1"/>
    </source>
</evidence>
<protein>
    <submittedName>
        <fullName evidence="3">Lytic murein transglycosylase</fullName>
    </submittedName>
</protein>
<dbReference type="PANTHER" id="PTHR37423">
    <property type="entry name" value="SOLUBLE LYTIC MUREIN TRANSGLYCOSYLASE-RELATED"/>
    <property type="match status" value="1"/>
</dbReference>
<comment type="similarity">
    <text evidence="1">Belongs to the transglycosylase Slt family.</text>
</comment>
<dbReference type="PANTHER" id="PTHR37423:SF2">
    <property type="entry name" value="MEMBRANE-BOUND LYTIC MUREIN TRANSGLYCOSYLASE C"/>
    <property type="match status" value="1"/>
</dbReference>
<dbReference type="HOGENOM" id="CLU_502400_0_0_0"/>
<organism evidence="3 4">
    <name type="scientific">Sulfurihydrogenibium azorense (strain DSM 15241 / OCM 825 / Az-Fu1)</name>
    <dbReference type="NCBI Taxonomy" id="204536"/>
    <lineage>
        <taxon>Bacteria</taxon>
        <taxon>Pseudomonadati</taxon>
        <taxon>Aquificota</taxon>
        <taxon>Aquificia</taxon>
        <taxon>Aquificales</taxon>
        <taxon>Hydrogenothermaceae</taxon>
        <taxon>Sulfurihydrogenibium</taxon>
    </lineage>
</organism>
<dbReference type="SUPFAM" id="SSF53955">
    <property type="entry name" value="Lysozyme-like"/>
    <property type="match status" value="1"/>
</dbReference>
<dbReference type="CDD" id="cd13401">
    <property type="entry name" value="Slt70-like"/>
    <property type="match status" value="1"/>
</dbReference>
<evidence type="ECO:0000259" key="2">
    <source>
        <dbReference type="Pfam" id="PF01464"/>
    </source>
</evidence>
<dbReference type="OrthoDB" id="9815002at2"/>
<dbReference type="InterPro" id="IPR008258">
    <property type="entry name" value="Transglycosylase_SLT_dom_1"/>
</dbReference>
<dbReference type="Proteomes" id="UP000001369">
    <property type="component" value="Chromosome"/>
</dbReference>
<dbReference type="CAZy" id="GH23">
    <property type="family name" value="Glycoside Hydrolase Family 23"/>
</dbReference>
<reference evidence="3 4" key="1">
    <citation type="journal article" date="2009" name="J. Bacteriol.">
        <title>Complete and draft genome sequences of six members of the Aquificales.</title>
        <authorList>
            <person name="Reysenbach A.L."/>
            <person name="Hamamura N."/>
            <person name="Podar M."/>
            <person name="Griffiths E."/>
            <person name="Ferreira S."/>
            <person name="Hochstein R."/>
            <person name="Heidelberg J."/>
            <person name="Johnson J."/>
            <person name="Mead D."/>
            <person name="Pohorille A."/>
            <person name="Sarmiento M."/>
            <person name="Schweighofer K."/>
            <person name="Seshadri R."/>
            <person name="Voytek M.A."/>
        </authorList>
    </citation>
    <scope>NUCLEOTIDE SEQUENCE [LARGE SCALE GENOMIC DNA]</scope>
    <source>
        <strain evidence="4">Az-Fu1 / DSM 15241 / OCM 825</strain>
    </source>
</reference>
<dbReference type="STRING" id="204536.SULAZ_1438"/>
<dbReference type="RefSeq" id="WP_012674984.1">
    <property type="nucleotide sequence ID" value="NC_012438.1"/>
</dbReference>
<evidence type="ECO:0000256" key="1">
    <source>
        <dbReference type="ARBA" id="ARBA00007734"/>
    </source>
</evidence>
<gene>
    <name evidence="3" type="ordered locus">SULAZ_1438</name>
</gene>
<keyword evidence="4" id="KW-1185">Reference proteome</keyword>